<dbReference type="CDD" id="cd01651">
    <property type="entry name" value="RT_G2_intron"/>
    <property type="match status" value="1"/>
</dbReference>
<evidence type="ECO:0000313" key="2">
    <source>
        <dbReference type="EMBL" id="HIS37018.1"/>
    </source>
</evidence>
<dbReference type="SUPFAM" id="SSF56672">
    <property type="entry name" value="DNA/RNA polymerases"/>
    <property type="match status" value="1"/>
</dbReference>
<name>A0A9D1EZZ0_9BACT</name>
<keyword evidence="2" id="KW-0808">Transferase</keyword>
<accession>A0A9D1EZZ0</accession>
<dbReference type="EMBL" id="DVIU01000206">
    <property type="protein sequence ID" value="HIS37018.1"/>
    <property type="molecule type" value="Genomic_DNA"/>
</dbReference>
<evidence type="ECO:0000313" key="3">
    <source>
        <dbReference type="Proteomes" id="UP000823928"/>
    </source>
</evidence>
<reference evidence="2" key="1">
    <citation type="submission" date="2020-10" db="EMBL/GenBank/DDBJ databases">
        <authorList>
            <person name="Gilroy R."/>
        </authorList>
    </citation>
    <scope>NUCLEOTIDE SEQUENCE</scope>
    <source>
        <strain evidence="2">6276</strain>
    </source>
</reference>
<dbReference type="InterPro" id="IPR000477">
    <property type="entry name" value="RT_dom"/>
</dbReference>
<keyword evidence="2" id="KW-0548">Nucleotidyltransferase</keyword>
<gene>
    <name evidence="2" type="ORF">IAC10_10390</name>
</gene>
<dbReference type="AlphaFoldDB" id="A0A9D1EZZ0"/>
<reference evidence="2" key="2">
    <citation type="journal article" date="2021" name="PeerJ">
        <title>Extensive microbial diversity within the chicken gut microbiome revealed by metagenomics and culture.</title>
        <authorList>
            <person name="Gilroy R."/>
            <person name="Ravi A."/>
            <person name="Getino M."/>
            <person name="Pursley I."/>
            <person name="Horton D.L."/>
            <person name="Alikhan N.F."/>
            <person name="Baker D."/>
            <person name="Gharbi K."/>
            <person name="Hall N."/>
            <person name="Watson M."/>
            <person name="Adriaenssens E.M."/>
            <person name="Foster-Nyarko E."/>
            <person name="Jarju S."/>
            <person name="Secka A."/>
            <person name="Antonio M."/>
            <person name="Oren A."/>
            <person name="Chaudhuri R.R."/>
            <person name="La Ragione R."/>
            <person name="Hildebrand F."/>
            <person name="Pallen M.J."/>
        </authorList>
    </citation>
    <scope>NUCLEOTIDE SEQUENCE</scope>
    <source>
        <strain evidence="2">6276</strain>
    </source>
</reference>
<proteinExistence type="predicted"/>
<comment type="caution">
    <text evidence="2">The sequence shown here is derived from an EMBL/GenBank/DDBJ whole genome shotgun (WGS) entry which is preliminary data.</text>
</comment>
<dbReference type="Proteomes" id="UP000823928">
    <property type="component" value="Unassembled WGS sequence"/>
</dbReference>
<protein>
    <submittedName>
        <fullName evidence="2">Group II intron reverse transcriptase domain-containing protein</fullName>
    </submittedName>
</protein>
<dbReference type="PANTHER" id="PTHR34047">
    <property type="entry name" value="NUCLEAR INTRON MATURASE 1, MITOCHONDRIAL-RELATED"/>
    <property type="match status" value="1"/>
</dbReference>
<sequence length="438" mass="51532">MELNQWLDKSNSIKKYAHFDRRVSIKTVWNEIKEPRNIITHAFLPFIHSPLIFHKYSKHKGRKDKIRQLYYSSHYDRCIYQYYSYLLNERYNIKADEVGINQASIAYRTNLHKSNIHFAKEAFDFIKEQQSCFIIVGDFKDFFDSLNHSYLKSQICNLLGAERLPEDYYKVFRSITKYSYVDFSEILKHYGMPDTITSRRELNKKDIILPIQTLRKMGIIESNKKSYGIPQGSAISAVLSNIYMLQFDQNVNEFIKQYNGKYLRYSDDTIFVLPVTAESEIQKIHLEIRNIISKIPNLTLQAEKTKLYYYNDGKLLNKDSLIDGRANDKNIIDYLGFSFDGKNIYLRDKTISKYYYRMYKKADTVVKCKGISPKGNIISNKNLYNTYSLKGANSSEISKGNFLSYVKRCKKVFGANEKVVKVLNTHYGKIKKRLKRIK</sequence>
<dbReference type="InterPro" id="IPR043502">
    <property type="entry name" value="DNA/RNA_pol_sf"/>
</dbReference>
<dbReference type="Pfam" id="PF00078">
    <property type="entry name" value="RVT_1"/>
    <property type="match status" value="1"/>
</dbReference>
<organism evidence="2 3">
    <name type="scientific">Candidatus Scatousia excrementigallinarum</name>
    <dbReference type="NCBI Taxonomy" id="2840935"/>
    <lineage>
        <taxon>Bacteria</taxon>
        <taxon>Candidatus Scatousia</taxon>
    </lineage>
</organism>
<dbReference type="PANTHER" id="PTHR34047:SF8">
    <property type="entry name" value="PROTEIN YKFC"/>
    <property type="match status" value="1"/>
</dbReference>
<evidence type="ECO:0000259" key="1">
    <source>
        <dbReference type="PROSITE" id="PS50878"/>
    </source>
</evidence>
<keyword evidence="2" id="KW-0695">RNA-directed DNA polymerase</keyword>
<dbReference type="GO" id="GO:0003964">
    <property type="term" value="F:RNA-directed DNA polymerase activity"/>
    <property type="evidence" value="ECO:0007669"/>
    <property type="project" value="UniProtKB-KW"/>
</dbReference>
<feature type="domain" description="Reverse transcriptase" evidence="1">
    <location>
        <begin position="1"/>
        <end position="339"/>
    </location>
</feature>
<dbReference type="InterPro" id="IPR051083">
    <property type="entry name" value="GrpII_Intron_Splice-Mob/Def"/>
</dbReference>
<dbReference type="PROSITE" id="PS50878">
    <property type="entry name" value="RT_POL"/>
    <property type="match status" value="1"/>
</dbReference>